<evidence type="ECO:0000256" key="1">
    <source>
        <dbReference type="SAM" id="MobiDB-lite"/>
    </source>
</evidence>
<feature type="signal peptide" evidence="2">
    <location>
        <begin position="1"/>
        <end position="22"/>
    </location>
</feature>
<evidence type="ECO:0000259" key="3">
    <source>
        <dbReference type="Pfam" id="PF13202"/>
    </source>
</evidence>
<evidence type="ECO:0000313" key="4">
    <source>
        <dbReference type="EMBL" id="SLN33822.1"/>
    </source>
</evidence>
<evidence type="ECO:0000313" key="5">
    <source>
        <dbReference type="Proteomes" id="UP000193778"/>
    </source>
</evidence>
<dbReference type="SUPFAM" id="SSF47473">
    <property type="entry name" value="EF-hand"/>
    <property type="match status" value="1"/>
</dbReference>
<feature type="domain" description="EF-hand" evidence="3">
    <location>
        <begin position="63"/>
        <end position="79"/>
    </location>
</feature>
<evidence type="ECO:0000256" key="2">
    <source>
        <dbReference type="SAM" id="SignalP"/>
    </source>
</evidence>
<dbReference type="EMBL" id="FWFP01000003">
    <property type="protein sequence ID" value="SLN33822.1"/>
    <property type="molecule type" value="Genomic_DNA"/>
</dbReference>
<keyword evidence="2" id="KW-0732">Signal</keyword>
<reference evidence="5" key="1">
    <citation type="submission" date="2017-03" db="EMBL/GenBank/DDBJ databases">
        <authorList>
            <person name="Rodrigo-Torres L."/>
            <person name="Arahal R.D."/>
            <person name="Lucena T."/>
        </authorList>
    </citation>
    <scope>NUCLEOTIDE SEQUENCE [LARGE SCALE GENOMIC DNA]</scope>
    <source>
        <strain evidence="5">CECT 8411</strain>
    </source>
</reference>
<feature type="domain" description="EF-hand" evidence="3">
    <location>
        <begin position="30"/>
        <end position="42"/>
    </location>
</feature>
<sequence length="96" mass="10196">MRMVQLAFTASSVVFAAAMAHADVSTETHDLNQDGVVTFEEMLEYHPAGIERTQAFINRHRIIFDGADTNGDGVVDASENQGGGAGKTKAKGAKKS</sequence>
<dbReference type="GO" id="GO:0005509">
    <property type="term" value="F:calcium ion binding"/>
    <property type="evidence" value="ECO:0007669"/>
    <property type="project" value="InterPro"/>
</dbReference>
<proteinExistence type="predicted"/>
<dbReference type="InterPro" id="IPR018247">
    <property type="entry name" value="EF_Hand_1_Ca_BS"/>
</dbReference>
<dbReference type="InterPro" id="IPR011992">
    <property type="entry name" value="EF-hand-dom_pair"/>
</dbReference>
<dbReference type="Pfam" id="PF13202">
    <property type="entry name" value="EF-hand_5"/>
    <property type="match status" value="2"/>
</dbReference>
<dbReference type="InterPro" id="IPR002048">
    <property type="entry name" value="EF_hand_dom"/>
</dbReference>
<accession>A0A1X6YZ73</accession>
<dbReference type="PROSITE" id="PS00018">
    <property type="entry name" value="EF_HAND_1"/>
    <property type="match status" value="1"/>
</dbReference>
<dbReference type="Gene3D" id="1.10.238.10">
    <property type="entry name" value="EF-hand"/>
    <property type="match status" value="1"/>
</dbReference>
<organism evidence="4 5">
    <name type="scientific">Ruegeria meonggei</name>
    <dbReference type="NCBI Taxonomy" id="1446476"/>
    <lineage>
        <taxon>Bacteria</taxon>
        <taxon>Pseudomonadati</taxon>
        <taxon>Pseudomonadota</taxon>
        <taxon>Alphaproteobacteria</taxon>
        <taxon>Rhodobacterales</taxon>
        <taxon>Roseobacteraceae</taxon>
        <taxon>Ruegeria</taxon>
    </lineage>
</organism>
<feature type="chain" id="PRO_5013208218" evidence="2">
    <location>
        <begin position="23"/>
        <end position="96"/>
    </location>
</feature>
<name>A0A1X6YZ73_9RHOB</name>
<protein>
    <submittedName>
        <fullName evidence="4">EF hand</fullName>
    </submittedName>
</protein>
<keyword evidence="5" id="KW-1185">Reference proteome</keyword>
<feature type="region of interest" description="Disordered" evidence="1">
    <location>
        <begin position="68"/>
        <end position="96"/>
    </location>
</feature>
<gene>
    <name evidence="4" type="ORF">RUM8411_01464</name>
</gene>
<dbReference type="Proteomes" id="UP000193778">
    <property type="component" value="Unassembled WGS sequence"/>
</dbReference>
<dbReference type="AlphaFoldDB" id="A0A1X6YZ73"/>